<keyword evidence="5" id="KW-0863">Zinc-finger</keyword>
<organism evidence="10 11">
    <name type="scientific">Tetracentron sinense</name>
    <name type="common">Spur-leaf</name>
    <dbReference type="NCBI Taxonomy" id="13715"/>
    <lineage>
        <taxon>Eukaryota</taxon>
        <taxon>Viridiplantae</taxon>
        <taxon>Streptophyta</taxon>
        <taxon>Embryophyta</taxon>
        <taxon>Tracheophyta</taxon>
        <taxon>Spermatophyta</taxon>
        <taxon>Magnoliopsida</taxon>
        <taxon>Trochodendrales</taxon>
        <taxon>Trochodendraceae</taxon>
        <taxon>Tetracentron</taxon>
    </lineage>
</organism>
<comment type="catalytic activity">
    <reaction evidence="1">
        <text>S-ubiquitinyl-[E2 ubiquitin-conjugating enzyme]-L-cysteine + [acceptor protein]-L-lysine = [E2 ubiquitin-conjugating enzyme]-L-cysteine + N(6)-ubiquitinyl-[acceptor protein]-L-lysine.</text>
        <dbReference type="EC" id="2.3.2.27"/>
    </reaction>
</comment>
<evidence type="ECO:0000256" key="2">
    <source>
        <dbReference type="ARBA" id="ARBA00012483"/>
    </source>
</evidence>
<dbReference type="PANTHER" id="PTHR22996">
    <property type="entry name" value="MAHOGUNIN"/>
    <property type="match status" value="1"/>
</dbReference>
<dbReference type="Proteomes" id="UP000655225">
    <property type="component" value="Unassembled WGS sequence"/>
</dbReference>
<accession>A0A834YK24</accession>
<name>A0A834YK24_TETSI</name>
<keyword evidence="11" id="KW-1185">Reference proteome</keyword>
<dbReference type="EC" id="2.3.2.27" evidence="2"/>
<gene>
    <name evidence="10" type="ORF">HHK36_026671</name>
</gene>
<dbReference type="OMA" id="IFYIARE"/>
<dbReference type="GO" id="GO:0008270">
    <property type="term" value="F:zinc ion binding"/>
    <property type="evidence" value="ECO:0007669"/>
    <property type="project" value="UniProtKB-KW"/>
</dbReference>
<protein>
    <recommendedName>
        <fullName evidence="2">RING-type E3 ubiquitin transferase</fullName>
        <ecNumber evidence="2">2.3.2.27</ecNumber>
    </recommendedName>
</protein>
<sequence>MMGPPNSGGYNPPFNANQSDDGWSGIRPPVVPMQPPPPYVGHQNANAKKVRNGVNVNKESIRVEVDKNNPDCHLVSFTFDAMVDGSITIFYFGKEEPNCRFTPLYPEVYMPVRIPFQRGLGQKFCQPSGIGIDLGFFELGDLSQPSLGEDVFPLVISAETQLGHAQITQAVLEKNNGAPFQVRVIRQILWVDAVRYELREIYGIHNSAEADFDSNDPGKDECAKALRLQSNNCPICRQPIQELLEIRLNEVEEDTIMVKTLIALPLAAYIPMARVKETKGPRINLFLLSRAALQTGTSDPGGPLVTVSSRPQL</sequence>
<evidence type="ECO:0000313" key="10">
    <source>
        <dbReference type="EMBL" id="KAF8388005.1"/>
    </source>
</evidence>
<feature type="region of interest" description="Disordered" evidence="8">
    <location>
        <begin position="1"/>
        <end position="29"/>
    </location>
</feature>
<dbReference type="EMBL" id="JABCRI010000020">
    <property type="protein sequence ID" value="KAF8388005.1"/>
    <property type="molecule type" value="Genomic_DNA"/>
</dbReference>
<comment type="caution">
    <text evidence="10">The sequence shown here is derived from an EMBL/GenBank/DDBJ whole genome shotgun (WGS) entry which is preliminary data.</text>
</comment>
<evidence type="ECO:0000313" key="11">
    <source>
        <dbReference type="Proteomes" id="UP000655225"/>
    </source>
</evidence>
<dbReference type="GO" id="GO:0061630">
    <property type="term" value="F:ubiquitin protein ligase activity"/>
    <property type="evidence" value="ECO:0007669"/>
    <property type="project" value="UniProtKB-EC"/>
</dbReference>
<dbReference type="OrthoDB" id="1711136at2759"/>
<keyword evidence="3" id="KW-0808">Transferase</keyword>
<dbReference type="InterPro" id="IPR058981">
    <property type="entry name" value="MGRN1/RNF157-like_N"/>
</dbReference>
<evidence type="ECO:0000256" key="4">
    <source>
        <dbReference type="ARBA" id="ARBA00022723"/>
    </source>
</evidence>
<evidence type="ECO:0000256" key="8">
    <source>
        <dbReference type="SAM" id="MobiDB-lite"/>
    </source>
</evidence>
<dbReference type="AlphaFoldDB" id="A0A834YK24"/>
<dbReference type="Pfam" id="PF26192">
    <property type="entry name" value="RNF157-like_N"/>
    <property type="match status" value="1"/>
</dbReference>
<feature type="domain" description="MGRN1/RNF157-like N-terminal" evidence="9">
    <location>
        <begin position="54"/>
        <end position="198"/>
    </location>
</feature>
<evidence type="ECO:0000256" key="3">
    <source>
        <dbReference type="ARBA" id="ARBA00022679"/>
    </source>
</evidence>
<proteinExistence type="predicted"/>
<evidence type="ECO:0000256" key="5">
    <source>
        <dbReference type="ARBA" id="ARBA00022771"/>
    </source>
</evidence>
<keyword evidence="6" id="KW-0833">Ubl conjugation pathway</keyword>
<dbReference type="PANTHER" id="PTHR22996:SF4">
    <property type="entry name" value="E3 UBIQUITIN-PROTEIN LIGASE LUL4-RELATED"/>
    <property type="match status" value="1"/>
</dbReference>
<keyword evidence="7" id="KW-0862">Zinc</keyword>
<dbReference type="GO" id="GO:0016567">
    <property type="term" value="P:protein ubiquitination"/>
    <property type="evidence" value="ECO:0007669"/>
    <property type="project" value="TreeGrafter"/>
</dbReference>
<evidence type="ECO:0000256" key="1">
    <source>
        <dbReference type="ARBA" id="ARBA00000900"/>
    </source>
</evidence>
<evidence type="ECO:0000259" key="9">
    <source>
        <dbReference type="Pfam" id="PF26192"/>
    </source>
</evidence>
<keyword evidence="4" id="KW-0479">Metal-binding</keyword>
<evidence type="ECO:0000256" key="7">
    <source>
        <dbReference type="ARBA" id="ARBA00022833"/>
    </source>
</evidence>
<evidence type="ECO:0000256" key="6">
    <source>
        <dbReference type="ARBA" id="ARBA00022786"/>
    </source>
</evidence>
<reference evidence="10 11" key="1">
    <citation type="submission" date="2020-04" db="EMBL/GenBank/DDBJ databases">
        <title>Plant Genome Project.</title>
        <authorList>
            <person name="Zhang R.-G."/>
        </authorList>
    </citation>
    <scope>NUCLEOTIDE SEQUENCE [LARGE SCALE GENOMIC DNA]</scope>
    <source>
        <strain evidence="10">YNK0</strain>
        <tissue evidence="10">Leaf</tissue>
    </source>
</reference>
<dbReference type="InterPro" id="IPR045194">
    <property type="entry name" value="MGRN1/RNF157-like"/>
</dbReference>